<gene>
    <name evidence="1" type="ORF">SDC9_90833</name>
</gene>
<dbReference type="AlphaFoldDB" id="A0A644ZTD6"/>
<sequence>MSFIAVLFKRIMELRHLLGCLDIDLNLIFISTRRFIAGYICKLLNVLAKILGLESNLVPGISVVQHNIFEIAYHQQGWHIFTR</sequence>
<name>A0A644ZTD6_9ZZZZ</name>
<proteinExistence type="predicted"/>
<accession>A0A644ZTD6</accession>
<dbReference type="EMBL" id="VSSQ01010370">
    <property type="protein sequence ID" value="MPM44155.1"/>
    <property type="molecule type" value="Genomic_DNA"/>
</dbReference>
<reference evidence="1" key="1">
    <citation type="submission" date="2019-08" db="EMBL/GenBank/DDBJ databases">
        <authorList>
            <person name="Kucharzyk K."/>
            <person name="Murdoch R.W."/>
            <person name="Higgins S."/>
            <person name="Loffler F."/>
        </authorList>
    </citation>
    <scope>NUCLEOTIDE SEQUENCE</scope>
</reference>
<evidence type="ECO:0000313" key="1">
    <source>
        <dbReference type="EMBL" id="MPM44155.1"/>
    </source>
</evidence>
<protein>
    <submittedName>
        <fullName evidence="1">Uncharacterized protein</fullName>
    </submittedName>
</protein>
<organism evidence="1">
    <name type="scientific">bioreactor metagenome</name>
    <dbReference type="NCBI Taxonomy" id="1076179"/>
    <lineage>
        <taxon>unclassified sequences</taxon>
        <taxon>metagenomes</taxon>
        <taxon>ecological metagenomes</taxon>
    </lineage>
</organism>
<comment type="caution">
    <text evidence="1">The sequence shown here is derived from an EMBL/GenBank/DDBJ whole genome shotgun (WGS) entry which is preliminary data.</text>
</comment>